<dbReference type="InterPro" id="IPR035965">
    <property type="entry name" value="PAS-like_dom_sf"/>
</dbReference>
<dbReference type="SUPFAM" id="SSF55874">
    <property type="entry name" value="ATPase domain of HSP90 chaperone/DNA topoisomerase II/histidine kinase"/>
    <property type="match status" value="1"/>
</dbReference>
<keyword evidence="9" id="KW-1133">Transmembrane helix</keyword>
<feature type="transmembrane region" description="Helical" evidence="9">
    <location>
        <begin position="98"/>
        <end position="119"/>
    </location>
</feature>
<keyword evidence="9" id="KW-0472">Membrane</keyword>
<proteinExistence type="predicted"/>
<evidence type="ECO:0000313" key="12">
    <source>
        <dbReference type="Proteomes" id="UP001257914"/>
    </source>
</evidence>
<evidence type="ECO:0000256" key="1">
    <source>
        <dbReference type="ARBA" id="ARBA00000085"/>
    </source>
</evidence>
<feature type="transmembrane region" description="Helical" evidence="9">
    <location>
        <begin position="166"/>
        <end position="184"/>
    </location>
</feature>
<evidence type="ECO:0000256" key="2">
    <source>
        <dbReference type="ARBA" id="ARBA00012438"/>
    </source>
</evidence>
<dbReference type="Gene3D" id="1.20.5.1930">
    <property type="match status" value="1"/>
</dbReference>
<dbReference type="PANTHER" id="PTHR24421:SF10">
    <property type="entry name" value="NITRATE_NITRITE SENSOR PROTEIN NARQ"/>
    <property type="match status" value="1"/>
</dbReference>
<keyword evidence="8" id="KW-0902">Two-component regulatory system</keyword>
<comment type="catalytic activity">
    <reaction evidence="1">
        <text>ATP + protein L-histidine = ADP + protein N-phospho-L-histidine.</text>
        <dbReference type="EC" id="2.7.13.3"/>
    </reaction>
</comment>
<dbReference type="Pfam" id="PF07730">
    <property type="entry name" value="HisKA_3"/>
    <property type="match status" value="1"/>
</dbReference>
<dbReference type="InterPro" id="IPR050482">
    <property type="entry name" value="Sensor_HK_TwoCompSys"/>
</dbReference>
<evidence type="ECO:0000256" key="9">
    <source>
        <dbReference type="SAM" id="Phobius"/>
    </source>
</evidence>
<dbReference type="CDD" id="cd16917">
    <property type="entry name" value="HATPase_UhpB-NarQ-NarX-like"/>
    <property type="match status" value="1"/>
</dbReference>
<dbReference type="SMART" id="SM00387">
    <property type="entry name" value="HATPase_c"/>
    <property type="match status" value="1"/>
</dbReference>
<dbReference type="Gene3D" id="3.30.565.10">
    <property type="entry name" value="Histidine kinase-like ATPase, C-terminal domain"/>
    <property type="match status" value="1"/>
</dbReference>
<dbReference type="InterPro" id="IPR000014">
    <property type="entry name" value="PAS"/>
</dbReference>
<dbReference type="InterPro" id="IPR036890">
    <property type="entry name" value="HATPase_C_sf"/>
</dbReference>
<dbReference type="GO" id="GO:0016301">
    <property type="term" value="F:kinase activity"/>
    <property type="evidence" value="ECO:0007669"/>
    <property type="project" value="UniProtKB-KW"/>
</dbReference>
<evidence type="ECO:0000256" key="8">
    <source>
        <dbReference type="ARBA" id="ARBA00023012"/>
    </source>
</evidence>
<feature type="domain" description="PAS" evidence="10">
    <location>
        <begin position="256"/>
        <end position="285"/>
    </location>
</feature>
<accession>A0ABU3R247</accession>
<feature type="transmembrane region" description="Helical" evidence="9">
    <location>
        <begin position="196"/>
        <end position="213"/>
    </location>
</feature>
<keyword evidence="4" id="KW-0808">Transferase</keyword>
<dbReference type="Gene3D" id="3.30.450.20">
    <property type="entry name" value="PAS domain"/>
    <property type="match status" value="1"/>
</dbReference>
<protein>
    <recommendedName>
        <fullName evidence="2">histidine kinase</fullName>
        <ecNumber evidence="2">2.7.13.3</ecNumber>
    </recommendedName>
</protein>
<dbReference type="EMBL" id="JAWCUA010000007">
    <property type="protein sequence ID" value="MDU0113378.1"/>
    <property type="molecule type" value="Genomic_DNA"/>
</dbReference>
<evidence type="ECO:0000313" key="11">
    <source>
        <dbReference type="EMBL" id="MDU0113378.1"/>
    </source>
</evidence>
<dbReference type="InterPro" id="IPR011712">
    <property type="entry name" value="Sig_transdc_His_kin_sub3_dim/P"/>
</dbReference>
<comment type="caution">
    <text evidence="11">The sequence shown here is derived from an EMBL/GenBank/DDBJ whole genome shotgun (WGS) entry which is preliminary data.</text>
</comment>
<feature type="transmembrane region" description="Helical" evidence="9">
    <location>
        <begin position="70"/>
        <end position="92"/>
    </location>
</feature>
<evidence type="ECO:0000256" key="5">
    <source>
        <dbReference type="ARBA" id="ARBA00022741"/>
    </source>
</evidence>
<dbReference type="SUPFAM" id="SSF55785">
    <property type="entry name" value="PYP-like sensor domain (PAS domain)"/>
    <property type="match status" value="1"/>
</dbReference>
<keyword evidence="12" id="KW-1185">Reference proteome</keyword>
<dbReference type="CDD" id="cd00130">
    <property type="entry name" value="PAS"/>
    <property type="match status" value="1"/>
</dbReference>
<dbReference type="RefSeq" id="WP_315946981.1">
    <property type="nucleotide sequence ID" value="NZ_JAWCUA010000007.1"/>
</dbReference>
<dbReference type="Pfam" id="PF02518">
    <property type="entry name" value="HATPase_c"/>
    <property type="match status" value="1"/>
</dbReference>
<dbReference type="PANTHER" id="PTHR24421">
    <property type="entry name" value="NITRATE/NITRITE SENSOR PROTEIN NARX-RELATED"/>
    <property type="match status" value="1"/>
</dbReference>
<dbReference type="EC" id="2.7.13.3" evidence="2"/>
<evidence type="ECO:0000256" key="4">
    <source>
        <dbReference type="ARBA" id="ARBA00022679"/>
    </source>
</evidence>
<gene>
    <name evidence="11" type="ORF">RT723_10300</name>
</gene>
<keyword evidence="7" id="KW-0067">ATP-binding</keyword>
<dbReference type="NCBIfam" id="TIGR00229">
    <property type="entry name" value="sensory_box"/>
    <property type="match status" value="1"/>
</dbReference>
<evidence type="ECO:0000259" key="10">
    <source>
        <dbReference type="PROSITE" id="PS50112"/>
    </source>
</evidence>
<dbReference type="Proteomes" id="UP001257914">
    <property type="component" value="Unassembled WGS sequence"/>
</dbReference>
<feature type="transmembrane region" description="Helical" evidence="9">
    <location>
        <begin position="219"/>
        <end position="239"/>
    </location>
</feature>
<evidence type="ECO:0000256" key="7">
    <source>
        <dbReference type="ARBA" id="ARBA00022840"/>
    </source>
</evidence>
<evidence type="ECO:0000256" key="6">
    <source>
        <dbReference type="ARBA" id="ARBA00022777"/>
    </source>
</evidence>
<name>A0ABU3R247_9GAMM</name>
<keyword evidence="9" id="KW-0812">Transmembrane</keyword>
<keyword evidence="6 11" id="KW-0418">Kinase</keyword>
<feature type="transmembrane region" description="Helical" evidence="9">
    <location>
        <begin position="126"/>
        <end position="146"/>
    </location>
</feature>
<keyword evidence="3" id="KW-0597">Phosphoprotein</keyword>
<dbReference type="PROSITE" id="PS50112">
    <property type="entry name" value="PAS"/>
    <property type="match status" value="1"/>
</dbReference>
<dbReference type="InterPro" id="IPR003594">
    <property type="entry name" value="HATPase_dom"/>
</dbReference>
<keyword evidence="5" id="KW-0547">Nucleotide-binding</keyword>
<feature type="transmembrane region" description="Helical" evidence="9">
    <location>
        <begin position="40"/>
        <end position="58"/>
    </location>
</feature>
<evidence type="ECO:0000256" key="3">
    <source>
        <dbReference type="ARBA" id="ARBA00022553"/>
    </source>
</evidence>
<organism evidence="11 12">
    <name type="scientific">Psychrosphaera aquimarina</name>
    <dbReference type="NCBI Taxonomy" id="2044854"/>
    <lineage>
        <taxon>Bacteria</taxon>
        <taxon>Pseudomonadati</taxon>
        <taxon>Pseudomonadota</taxon>
        <taxon>Gammaproteobacteria</taxon>
        <taxon>Alteromonadales</taxon>
        <taxon>Pseudoalteromonadaceae</taxon>
        <taxon>Psychrosphaera</taxon>
    </lineage>
</organism>
<reference evidence="11 12" key="1">
    <citation type="submission" date="2023-10" db="EMBL/GenBank/DDBJ databases">
        <title>Psychrosphaera aquimaarina strain SW33 isolated from seawater.</title>
        <authorList>
            <person name="Bayburt H."/>
            <person name="Kim J.M."/>
            <person name="Choi B.J."/>
            <person name="Jeon C.O."/>
        </authorList>
    </citation>
    <scope>NUCLEOTIDE SEQUENCE [LARGE SCALE GENOMIC DNA]</scope>
    <source>
        <strain evidence="11 12">KCTC 52743</strain>
    </source>
</reference>
<sequence>MLKNILHGSLILTFLIFVSSLVAGQFIHQDVINVNTYQTINLMKGLICISVFLYWLFIRFSRVAQSLFNLFKAWQTGVVFLLQGIDGLLIFFIPDQSYRVVIVCFNLVATSFLYIHLYFTFLSKRLSDLVVISLLAAGFFLFIGYAYQWNGYGWNTSVLFNDVQPILLILSAVSCSLLLAIALMRIQYKLKQYSEFELMPLLILFSGFLTLIAGDNLIIWSSAVLLHMFFVGTVISLIVKVDKHFAADWMLLSTGLNTSTNAYFYYDQTGEIHFVNQAFKKLFGIKEYTPLNQIKHPLHSHPLFETISNSLSQQGYWSGETVIVGDNGNVISVHVDFNVIVINDVSYYQAWFLDLAEKIALRTNEHAIQEKLERLSFNLMDKQEEERRYFAKELHDEIGQGLTLLKIQQQLPEPDKELIKSVLSELIDKVRNLSLNLRPSILDDMGLSAALEWLTDRQRKFSQLAIVSDISSNLPRFNDKFEISVFRIAQEAFTNIHKYSHADLVNIHCSIQDDYLQLTIEDNGIGFDVGSKLNSAIKGQSLGLLSIQERAFLINGLIEISSTPENGTLIELRVPVFDNALDETPFETEGGNGLL</sequence>